<dbReference type="Gene3D" id="2.30.22.10">
    <property type="entry name" value="Head domain of nucleotide exchange factor GrpE"/>
    <property type="match status" value="1"/>
</dbReference>
<evidence type="ECO:0000256" key="10">
    <source>
        <dbReference type="HAMAP-Rule" id="MF_01151"/>
    </source>
</evidence>
<dbReference type="GO" id="GO:0051082">
    <property type="term" value="F:unfolded protein binding"/>
    <property type="evidence" value="ECO:0007669"/>
    <property type="project" value="TreeGrafter"/>
</dbReference>
<evidence type="ECO:0000256" key="6">
    <source>
        <dbReference type="ARBA" id="ARBA00023186"/>
    </source>
</evidence>
<comment type="subunit">
    <text evidence="3 10">Homodimer.</text>
</comment>
<dbReference type="FunFam" id="2.30.22.10:FF:000001">
    <property type="entry name" value="Protein GrpE"/>
    <property type="match status" value="1"/>
</dbReference>
<dbReference type="HAMAP" id="MF_01151">
    <property type="entry name" value="GrpE"/>
    <property type="match status" value="1"/>
</dbReference>
<evidence type="ECO:0000256" key="3">
    <source>
        <dbReference type="ARBA" id="ARBA00011738"/>
    </source>
</evidence>
<keyword evidence="5 10" id="KW-0346">Stress response</keyword>
<dbReference type="GO" id="GO:0042803">
    <property type="term" value="F:protein homodimerization activity"/>
    <property type="evidence" value="ECO:0007669"/>
    <property type="project" value="InterPro"/>
</dbReference>
<dbReference type="Pfam" id="PF01025">
    <property type="entry name" value="GrpE"/>
    <property type="match status" value="1"/>
</dbReference>
<dbReference type="RefSeq" id="WP_259313654.1">
    <property type="nucleotide sequence ID" value="NZ_CP087164.1"/>
</dbReference>
<organism evidence="14 15">
    <name type="scientific">Capillimicrobium parvum</name>
    <dbReference type="NCBI Taxonomy" id="2884022"/>
    <lineage>
        <taxon>Bacteria</taxon>
        <taxon>Bacillati</taxon>
        <taxon>Actinomycetota</taxon>
        <taxon>Thermoleophilia</taxon>
        <taxon>Solirubrobacterales</taxon>
        <taxon>Capillimicrobiaceae</taxon>
        <taxon>Capillimicrobium</taxon>
    </lineage>
</organism>
<evidence type="ECO:0000313" key="15">
    <source>
        <dbReference type="Proteomes" id="UP001162834"/>
    </source>
</evidence>
<dbReference type="InterPro" id="IPR009012">
    <property type="entry name" value="GrpE_head"/>
</dbReference>
<dbReference type="Gene3D" id="3.90.20.20">
    <property type="match status" value="1"/>
</dbReference>
<dbReference type="PANTHER" id="PTHR21237">
    <property type="entry name" value="GRPE PROTEIN"/>
    <property type="match status" value="1"/>
</dbReference>
<sequence>MVDQPRDIAEQRDAAVQADAEEASAAAAADARQAEEEAAQVVEQDLEELQARAAQRDEYLALAQRTQADFENFRKRATRDAQAAEARGIAKVARELLPALDNLERALAAAEAEEMGTAAGPNGGDAGHVHAGGGQTEHHLTAGIRLVQQDLVAALERVGIEPFSPKGETFDPNEHEAMVQQPVEGAESGTVVEVYQQGYRLNGSIIRPARVVVAA</sequence>
<evidence type="ECO:0000256" key="5">
    <source>
        <dbReference type="ARBA" id="ARBA00023016"/>
    </source>
</evidence>
<keyword evidence="4 10" id="KW-0963">Cytoplasm</keyword>
<evidence type="ECO:0000256" key="4">
    <source>
        <dbReference type="ARBA" id="ARBA00022490"/>
    </source>
</evidence>
<dbReference type="AlphaFoldDB" id="A0A9E6XUF6"/>
<evidence type="ECO:0000256" key="2">
    <source>
        <dbReference type="ARBA" id="ARBA00009054"/>
    </source>
</evidence>
<evidence type="ECO:0000256" key="8">
    <source>
        <dbReference type="ARBA" id="ARBA00072274"/>
    </source>
</evidence>
<evidence type="ECO:0000256" key="11">
    <source>
        <dbReference type="RuleBase" id="RU000639"/>
    </source>
</evidence>
<gene>
    <name evidence="10 14" type="primary">grpE</name>
    <name evidence="14" type="ORF">DSM104329_00333</name>
</gene>
<keyword evidence="6 10" id="KW-0143">Chaperone</keyword>
<reference evidence="14" key="1">
    <citation type="journal article" date="2022" name="Int. J. Syst. Evol. Microbiol.">
        <title>Pseudomonas aegrilactucae sp. nov. and Pseudomonas morbosilactucae sp. nov., pathogens causing bacterial rot of lettuce in Japan.</title>
        <authorList>
            <person name="Sawada H."/>
            <person name="Fujikawa T."/>
            <person name="Satou M."/>
        </authorList>
    </citation>
    <scope>NUCLEOTIDE SEQUENCE</scope>
    <source>
        <strain evidence="14">0166_1</strain>
    </source>
</reference>
<feature type="region of interest" description="Disordered" evidence="13">
    <location>
        <begin position="116"/>
        <end position="135"/>
    </location>
</feature>
<dbReference type="GO" id="GO:0000774">
    <property type="term" value="F:adenyl-nucleotide exchange factor activity"/>
    <property type="evidence" value="ECO:0007669"/>
    <property type="project" value="InterPro"/>
</dbReference>
<dbReference type="GO" id="GO:0006457">
    <property type="term" value="P:protein folding"/>
    <property type="evidence" value="ECO:0007669"/>
    <property type="project" value="InterPro"/>
</dbReference>
<feature type="region of interest" description="Disordered" evidence="13">
    <location>
        <begin position="1"/>
        <end position="40"/>
    </location>
</feature>
<evidence type="ECO:0000256" key="12">
    <source>
        <dbReference type="RuleBase" id="RU004478"/>
    </source>
</evidence>
<dbReference type="PROSITE" id="PS01071">
    <property type="entry name" value="GRPE"/>
    <property type="match status" value="1"/>
</dbReference>
<evidence type="ECO:0000256" key="9">
    <source>
        <dbReference type="ARBA" id="ARBA00076414"/>
    </source>
</evidence>
<name>A0A9E6XUF6_9ACTN</name>
<feature type="compositionally biased region" description="Basic and acidic residues" evidence="13">
    <location>
        <begin position="1"/>
        <end position="13"/>
    </location>
</feature>
<dbReference type="PANTHER" id="PTHR21237:SF23">
    <property type="entry name" value="GRPE PROTEIN HOMOLOG, MITOCHONDRIAL"/>
    <property type="match status" value="1"/>
</dbReference>
<accession>A0A9E6XUF6</accession>
<comment type="similarity">
    <text evidence="2 10 12">Belongs to the GrpE family.</text>
</comment>
<dbReference type="SUPFAM" id="SSF58014">
    <property type="entry name" value="Coiled-coil domain of nucleotide exchange factor GrpE"/>
    <property type="match status" value="1"/>
</dbReference>
<dbReference type="PRINTS" id="PR00773">
    <property type="entry name" value="GRPEPROTEIN"/>
</dbReference>
<comment type="function">
    <text evidence="7 10 11">Participates actively in the response to hyperosmotic and heat shock by preventing the aggregation of stress-denatured proteins, in association with DnaK and GrpE. It is the nucleotide exchange factor for DnaK and may function as a thermosensor. Unfolded proteins bind initially to DnaJ; upon interaction with the DnaJ-bound protein, DnaK hydrolyzes its bound ATP, resulting in the formation of a stable complex. GrpE releases ADP from DnaK; ATP binding to DnaK triggers the release of the substrate protein, thus completing the reaction cycle. Several rounds of ATP-dependent interactions between DnaJ, DnaK and GrpE are required for fully efficient folding.</text>
</comment>
<dbReference type="InterPro" id="IPR000740">
    <property type="entry name" value="GrpE"/>
</dbReference>
<feature type="compositionally biased region" description="Gly residues" evidence="13">
    <location>
        <begin position="121"/>
        <end position="135"/>
    </location>
</feature>
<proteinExistence type="inferred from homology"/>
<dbReference type="InterPro" id="IPR013805">
    <property type="entry name" value="GrpE_CC"/>
</dbReference>
<dbReference type="GO" id="GO:0005737">
    <property type="term" value="C:cytoplasm"/>
    <property type="evidence" value="ECO:0007669"/>
    <property type="project" value="UniProtKB-SubCell"/>
</dbReference>
<evidence type="ECO:0000313" key="14">
    <source>
        <dbReference type="EMBL" id="UGS33966.1"/>
    </source>
</evidence>
<dbReference type="Proteomes" id="UP001162834">
    <property type="component" value="Chromosome"/>
</dbReference>
<dbReference type="GO" id="GO:0051087">
    <property type="term" value="F:protein-folding chaperone binding"/>
    <property type="evidence" value="ECO:0007669"/>
    <property type="project" value="InterPro"/>
</dbReference>
<comment type="subcellular location">
    <subcellularLocation>
        <location evidence="1 10">Cytoplasm</location>
    </subcellularLocation>
</comment>
<evidence type="ECO:0000256" key="13">
    <source>
        <dbReference type="SAM" id="MobiDB-lite"/>
    </source>
</evidence>
<evidence type="ECO:0000256" key="1">
    <source>
        <dbReference type="ARBA" id="ARBA00004496"/>
    </source>
</evidence>
<dbReference type="KEGG" id="sbae:DSM104329_00333"/>
<evidence type="ECO:0000256" key="7">
    <source>
        <dbReference type="ARBA" id="ARBA00053401"/>
    </source>
</evidence>
<keyword evidence="15" id="KW-1185">Reference proteome</keyword>
<protein>
    <recommendedName>
        <fullName evidence="8 10">Protein GrpE</fullName>
    </recommendedName>
    <alternativeName>
        <fullName evidence="9 10">HSP-70 cofactor</fullName>
    </alternativeName>
</protein>
<feature type="compositionally biased region" description="Low complexity" evidence="13">
    <location>
        <begin position="14"/>
        <end position="31"/>
    </location>
</feature>
<dbReference type="SUPFAM" id="SSF51064">
    <property type="entry name" value="Head domain of nucleotide exchange factor GrpE"/>
    <property type="match status" value="1"/>
</dbReference>
<dbReference type="CDD" id="cd00446">
    <property type="entry name" value="GrpE"/>
    <property type="match status" value="1"/>
</dbReference>
<dbReference type="EMBL" id="CP087164">
    <property type="protein sequence ID" value="UGS33966.1"/>
    <property type="molecule type" value="Genomic_DNA"/>
</dbReference>